<feature type="transmembrane region" description="Helical" evidence="8">
    <location>
        <begin position="228"/>
        <end position="247"/>
    </location>
</feature>
<dbReference type="PANTHER" id="PTHR30012:SF0">
    <property type="entry name" value="TYPE II SECRETION SYSTEM PROTEIN F-RELATED"/>
    <property type="match status" value="1"/>
</dbReference>
<dbReference type="InterPro" id="IPR003004">
    <property type="entry name" value="GspF/PilC"/>
</dbReference>
<dbReference type="InterPro" id="IPR018076">
    <property type="entry name" value="T2SS_GspF_dom"/>
</dbReference>
<reference evidence="10 11" key="1">
    <citation type="journal article" date="2015" name="Nature">
        <title>rRNA introns, odd ribosomes, and small enigmatic genomes across a large radiation of phyla.</title>
        <authorList>
            <person name="Brown C.T."/>
            <person name="Hug L.A."/>
            <person name="Thomas B.C."/>
            <person name="Sharon I."/>
            <person name="Castelle C.J."/>
            <person name="Singh A."/>
            <person name="Wilkins M.J."/>
            <person name="Williams K.H."/>
            <person name="Banfield J.F."/>
        </authorList>
    </citation>
    <scope>NUCLEOTIDE SEQUENCE [LARGE SCALE GENOMIC DNA]</scope>
</reference>
<evidence type="ECO:0000259" key="9">
    <source>
        <dbReference type="Pfam" id="PF00482"/>
    </source>
</evidence>
<dbReference type="InterPro" id="IPR042094">
    <property type="entry name" value="T2SS_GspF_sf"/>
</dbReference>
<evidence type="ECO:0000256" key="7">
    <source>
        <dbReference type="ARBA" id="ARBA00023136"/>
    </source>
</evidence>
<evidence type="ECO:0000256" key="3">
    <source>
        <dbReference type="ARBA" id="ARBA00022475"/>
    </source>
</evidence>
<evidence type="ECO:0000313" key="10">
    <source>
        <dbReference type="EMBL" id="KKU33496.1"/>
    </source>
</evidence>
<proteinExistence type="inferred from homology"/>
<comment type="subcellular location">
    <subcellularLocation>
        <location evidence="1">Cell inner membrane</location>
        <topology evidence="1">Multi-pass membrane protein</topology>
    </subcellularLocation>
</comment>
<feature type="transmembrane region" description="Helical" evidence="8">
    <location>
        <begin position="175"/>
        <end position="197"/>
    </location>
</feature>
<evidence type="ECO:0000256" key="8">
    <source>
        <dbReference type="SAM" id="Phobius"/>
    </source>
</evidence>
<name>A0A0G1PL80_9BACT</name>
<dbReference type="Proteomes" id="UP000034794">
    <property type="component" value="Unassembled WGS sequence"/>
</dbReference>
<gene>
    <name evidence="10" type="ORF">UX47_C0003G0019</name>
</gene>
<keyword evidence="5 8" id="KW-0812">Transmembrane</keyword>
<evidence type="ECO:0000256" key="1">
    <source>
        <dbReference type="ARBA" id="ARBA00004429"/>
    </source>
</evidence>
<dbReference type="PRINTS" id="PR00812">
    <property type="entry name" value="BCTERIALGSPF"/>
</dbReference>
<protein>
    <submittedName>
        <fullName evidence="10">Type II secretion system F domain-containing protein</fullName>
    </submittedName>
</protein>
<evidence type="ECO:0000256" key="2">
    <source>
        <dbReference type="ARBA" id="ARBA00005745"/>
    </source>
</evidence>
<dbReference type="PANTHER" id="PTHR30012">
    <property type="entry name" value="GENERAL SECRETION PATHWAY PROTEIN"/>
    <property type="match status" value="1"/>
</dbReference>
<comment type="caution">
    <text evidence="10">The sequence shown here is derived from an EMBL/GenBank/DDBJ whole genome shotgun (WGS) entry which is preliminary data.</text>
</comment>
<accession>A0A0G1PL80</accession>
<feature type="domain" description="Type II secretion system protein GspF" evidence="9">
    <location>
        <begin position="75"/>
        <end position="198"/>
    </location>
</feature>
<evidence type="ECO:0000256" key="6">
    <source>
        <dbReference type="ARBA" id="ARBA00022989"/>
    </source>
</evidence>
<evidence type="ECO:0000313" key="11">
    <source>
        <dbReference type="Proteomes" id="UP000034794"/>
    </source>
</evidence>
<feature type="domain" description="Type II secretion system protein GspF" evidence="9">
    <location>
        <begin position="278"/>
        <end position="401"/>
    </location>
</feature>
<keyword evidence="3" id="KW-1003">Cell membrane</keyword>
<comment type="similarity">
    <text evidence="2">Belongs to the GSP F family.</text>
</comment>
<keyword evidence="6 8" id="KW-1133">Transmembrane helix</keyword>
<dbReference type="AlphaFoldDB" id="A0A0G1PL80"/>
<dbReference type="FunFam" id="1.20.81.30:FF:000001">
    <property type="entry name" value="Type II secretion system protein F"/>
    <property type="match status" value="1"/>
</dbReference>
<keyword evidence="7 8" id="KW-0472">Membrane</keyword>
<evidence type="ECO:0000256" key="4">
    <source>
        <dbReference type="ARBA" id="ARBA00022519"/>
    </source>
</evidence>
<dbReference type="EMBL" id="LCMI01000003">
    <property type="protein sequence ID" value="KKU33496.1"/>
    <property type="molecule type" value="Genomic_DNA"/>
</dbReference>
<evidence type="ECO:0000256" key="5">
    <source>
        <dbReference type="ARBA" id="ARBA00022692"/>
    </source>
</evidence>
<dbReference type="Gene3D" id="1.20.81.30">
    <property type="entry name" value="Type II secretion system (T2SS), domain F"/>
    <property type="match status" value="2"/>
</dbReference>
<dbReference type="Pfam" id="PF00482">
    <property type="entry name" value="T2SSF"/>
    <property type="match status" value="2"/>
</dbReference>
<feature type="transmembrane region" description="Helical" evidence="8">
    <location>
        <begin position="382"/>
        <end position="403"/>
    </location>
</feature>
<dbReference type="GO" id="GO:0005886">
    <property type="term" value="C:plasma membrane"/>
    <property type="evidence" value="ECO:0007669"/>
    <property type="project" value="UniProtKB-SubCell"/>
</dbReference>
<keyword evidence="4" id="KW-0997">Cell inner membrane</keyword>
<sequence length="410" mass="44484">MPEFVYTGVSRDQYKSGSLSAGSESEAEMILLEQGLTVVSLGIKRQMSFGIFSSYFSRISREVSEKMSPQEKVLFTSQLSSMVKAGLPLIDALGTFVDEKSKGGSAIVINKIMLDVQSGGKLSDALARFPKIFNATYLAIVRAGENSGTLDGSLGYLADLLRRENALLTRVRSALIYPMVVVAAMISVMIFISVSIIPKIITFAESSGQTLPGYTLFLVSAVSLGTKYWYLVLAATVVVLLGLLFFLRSRRGSRWLGNISLKLPLAGLVISRYNQARFARVLAGFYNYGVNVVTSFDILAASLGNPLYSDACVRIKDRLTLGTSLADAIAVENELFPSIMTKLIKGAEKTGVIGNTLDKLALYYEDELENILGNILTLIEPIMVFILGFGVLGLALAVILPIYKITSTLK</sequence>
<organism evidence="10 11">
    <name type="scientific">Candidatus Collierbacteria bacterium GW2011_GWA2_46_26</name>
    <dbReference type="NCBI Taxonomy" id="1618381"/>
    <lineage>
        <taxon>Bacteria</taxon>
        <taxon>Candidatus Collieribacteriota</taxon>
    </lineage>
</organism>